<evidence type="ECO:0000313" key="2">
    <source>
        <dbReference type="Proteomes" id="UP000824109"/>
    </source>
</evidence>
<name>A0A9D1MBS2_9FIRM</name>
<accession>A0A9D1MBS2</accession>
<organism evidence="1 2">
    <name type="scientific">Candidatus Ornithomonoglobus merdipullorum</name>
    <dbReference type="NCBI Taxonomy" id="2840895"/>
    <lineage>
        <taxon>Bacteria</taxon>
        <taxon>Bacillati</taxon>
        <taxon>Bacillota</taxon>
        <taxon>Clostridia</taxon>
        <taxon>Candidatus Ornithomonoglobus</taxon>
    </lineage>
</organism>
<protein>
    <recommendedName>
        <fullName evidence="3">Transposase (putative) YhgA-like domain-containing protein</fullName>
    </recommendedName>
</protein>
<sequence>MANDIEIKRNIKDSVFSALFRDPKYLRELCKVLKPDVTEAELDSIRDVTIENILINGLYNDLAFTVGSITLCLFEAQSTWSYNIPYRMTSYCVEKFREFVIKNQCNLYGKRAVRLPVPLFYMVYTGPDEIQADTLTLTDTSFGGNKGSLEAEVKVIHLSKKNNILDQYIKFTRISDEQVRLHGRGRENMARIIDMCVEQDILSEFLRARKSEVIYIMDVLFNEEYAQKMYVLDEKKVAREEGRAEGEAKGRAEGRAEGEAKGRIDGILETIRNLMVNMGASEEKALSMVGIPKSEWDTYLPRLAE</sequence>
<dbReference type="AlphaFoldDB" id="A0A9D1MBS2"/>
<dbReference type="Proteomes" id="UP000824109">
    <property type="component" value="Unassembled WGS sequence"/>
</dbReference>
<reference evidence="1" key="1">
    <citation type="submission" date="2020-10" db="EMBL/GenBank/DDBJ databases">
        <authorList>
            <person name="Gilroy R."/>
        </authorList>
    </citation>
    <scope>NUCLEOTIDE SEQUENCE</scope>
    <source>
        <strain evidence="1">USAMLcec3-3695</strain>
    </source>
</reference>
<dbReference type="EMBL" id="DVNB01000069">
    <property type="protein sequence ID" value="HIU57445.1"/>
    <property type="molecule type" value="Genomic_DNA"/>
</dbReference>
<evidence type="ECO:0000313" key="1">
    <source>
        <dbReference type="EMBL" id="HIU57445.1"/>
    </source>
</evidence>
<proteinExistence type="predicted"/>
<reference evidence="1" key="2">
    <citation type="journal article" date="2021" name="PeerJ">
        <title>Extensive microbial diversity within the chicken gut microbiome revealed by metagenomics and culture.</title>
        <authorList>
            <person name="Gilroy R."/>
            <person name="Ravi A."/>
            <person name="Getino M."/>
            <person name="Pursley I."/>
            <person name="Horton D.L."/>
            <person name="Alikhan N.F."/>
            <person name="Baker D."/>
            <person name="Gharbi K."/>
            <person name="Hall N."/>
            <person name="Watson M."/>
            <person name="Adriaenssens E.M."/>
            <person name="Foster-Nyarko E."/>
            <person name="Jarju S."/>
            <person name="Secka A."/>
            <person name="Antonio M."/>
            <person name="Oren A."/>
            <person name="Chaudhuri R.R."/>
            <person name="La Ragione R."/>
            <person name="Hildebrand F."/>
            <person name="Pallen M.J."/>
        </authorList>
    </citation>
    <scope>NUCLEOTIDE SEQUENCE</scope>
    <source>
        <strain evidence="1">USAMLcec3-3695</strain>
    </source>
</reference>
<comment type="caution">
    <text evidence="1">The sequence shown here is derived from an EMBL/GenBank/DDBJ whole genome shotgun (WGS) entry which is preliminary data.</text>
</comment>
<evidence type="ECO:0008006" key="3">
    <source>
        <dbReference type="Google" id="ProtNLM"/>
    </source>
</evidence>
<gene>
    <name evidence="1" type="ORF">IAA61_06495</name>
</gene>